<dbReference type="InterPro" id="IPR028949">
    <property type="entry name" value="Ntox15"/>
</dbReference>
<dbReference type="Pfam" id="PF15604">
    <property type="entry name" value="Ntox15"/>
    <property type="match status" value="1"/>
</dbReference>
<evidence type="ECO:0000313" key="4">
    <source>
        <dbReference type="Proteomes" id="UP000194577"/>
    </source>
</evidence>
<organism evidence="3 4">
    <name type="scientific">Actinomyces ruminis</name>
    <dbReference type="NCBI Taxonomy" id="1937003"/>
    <lineage>
        <taxon>Bacteria</taxon>
        <taxon>Bacillati</taxon>
        <taxon>Actinomycetota</taxon>
        <taxon>Actinomycetes</taxon>
        <taxon>Actinomycetales</taxon>
        <taxon>Actinomycetaceae</taxon>
        <taxon>Actinomyces</taxon>
    </lineage>
</organism>
<feature type="region of interest" description="Disordered" evidence="1">
    <location>
        <begin position="344"/>
        <end position="372"/>
    </location>
</feature>
<evidence type="ECO:0000313" key="3">
    <source>
        <dbReference type="EMBL" id="PHP51829.1"/>
    </source>
</evidence>
<dbReference type="EMBL" id="MTPX02000077">
    <property type="protein sequence ID" value="PHP51829.1"/>
    <property type="molecule type" value="Genomic_DNA"/>
</dbReference>
<gene>
    <name evidence="3" type="ORF">BW737_014275</name>
</gene>
<proteinExistence type="predicted"/>
<protein>
    <recommendedName>
        <fullName evidence="2">Novel toxin 15 domain-containing protein</fullName>
    </recommendedName>
</protein>
<dbReference type="Proteomes" id="UP000194577">
    <property type="component" value="Unassembled WGS sequence"/>
</dbReference>
<feature type="compositionally biased region" description="Basic and acidic residues" evidence="1">
    <location>
        <begin position="344"/>
        <end position="354"/>
    </location>
</feature>
<feature type="region of interest" description="Disordered" evidence="1">
    <location>
        <begin position="254"/>
        <end position="299"/>
    </location>
</feature>
<comment type="caution">
    <text evidence="3">The sequence shown here is derived from an EMBL/GenBank/DDBJ whole genome shotgun (WGS) entry which is preliminary data.</text>
</comment>
<evidence type="ECO:0000256" key="1">
    <source>
        <dbReference type="SAM" id="MobiDB-lite"/>
    </source>
</evidence>
<feature type="domain" description="Novel toxin 15" evidence="2">
    <location>
        <begin position="98"/>
        <end position="236"/>
    </location>
</feature>
<name>A0ABX4M8P6_9ACTO</name>
<sequence>MGSGRHYHRCRPWCFPARAAGQRAQGRAVTAADPAGGGDAARDAPASLPEVHGFRHVLGAEDAGAVARQYPSVPAGDGRILVRTVYHNGRSSSLQTQGAEFEFQLDGQYRVLAQIPAQDYLKARDLFRQRGRQGDSATRLARNDLRKKLIDYGIKRLRMSPGRASGWAGKALRQVAILHNPDQVLGGNLEPSRDPVGTPIPGDARVNSSLGAQNLTNAAVIDAAAHRQVAEGRGHLPLGFQVVLTNRRRNIKRLLARQPSPAREAAPPRKDRQQGVSVRAGSTPVTPRPPPKRPVTVAEDIRVRLGIGPPSYRDAGAKFVASQRLPAFGGRVRGQKTVEDVVRDINGRTSKRGDSTPQVNAQDRSRRHKRTH</sequence>
<accession>A0ABX4M8P6</accession>
<evidence type="ECO:0000259" key="2">
    <source>
        <dbReference type="Pfam" id="PF15604"/>
    </source>
</evidence>
<reference evidence="3 4" key="1">
    <citation type="submission" date="2017-10" db="EMBL/GenBank/DDBJ databases">
        <title>Draft genome sequence of cellulolytic Actinomyces sp CtC72 isolated from cattle rumen fluid.</title>
        <authorList>
            <person name="Joshi A.J."/>
            <person name="Vasudevan G."/>
            <person name="Lanjekar V.B."/>
            <person name="Hivarkar S."/>
            <person name="Engineer A."/>
            <person name="Pore S.D."/>
            <person name="Dhakephalkar P.K."/>
            <person name="Dagar S."/>
        </authorList>
    </citation>
    <scope>NUCLEOTIDE SEQUENCE [LARGE SCALE GENOMIC DNA]</scope>
    <source>
        <strain evidence="4">CtC72</strain>
    </source>
</reference>
<keyword evidence="4" id="KW-1185">Reference proteome</keyword>